<dbReference type="Proteomes" id="UP001652660">
    <property type="component" value="Chromosome 7e"/>
</dbReference>
<dbReference type="InterPro" id="IPR027417">
    <property type="entry name" value="P-loop_NTPase"/>
</dbReference>
<dbReference type="GO" id="GO:0006281">
    <property type="term" value="P:DNA repair"/>
    <property type="evidence" value="ECO:0007669"/>
    <property type="project" value="UniProtKB-KW"/>
</dbReference>
<keyword evidence="1" id="KW-0227">DNA damage</keyword>
<dbReference type="GO" id="GO:0016787">
    <property type="term" value="F:hydrolase activity"/>
    <property type="evidence" value="ECO:0007669"/>
    <property type="project" value="UniProtKB-KW"/>
</dbReference>
<dbReference type="PANTHER" id="PTHR10492">
    <property type="match status" value="1"/>
</dbReference>
<dbReference type="RefSeq" id="XP_027098906.2">
    <property type="nucleotide sequence ID" value="XM_027243105.2"/>
</dbReference>
<sequence length="413" mass="47095">MESFREAALALGLLQFNTYIEETLEEAAAFQMPSALILLFATLLVYCSPTDPTILWRKFELDFSRDYELHKQYNDYSPAQIRGLILADINRSLQQISTTIAAYQLPLDDLVSVDQQKYAYDTILQACFASQGHSFFIDGPGSTSKTFLYRSLLATLRLQGFIAIAVATSGIAASILPGGRTAHSRFKIPLDFSKNRTCQLSKQGSVARLLLKSKLILWDEASMAKRANIEAFDDLLRDIMESKLPFGGKVVVFDGDFRQTLPVIEQATKEILLQSCFLNSPLWYKLHKLKLTENMRAILDPQFSEFLLRVGEGHEPIDFSGEITLPRDLVIPYYDKEESLNRLLYSVFPDFTLYSQDPYSMINRCILIPKNTSVDELNDIMIRRFPGELQTYISFDKTVDQWHQGDYEDFLNS</sequence>
<dbReference type="GO" id="GO:0000723">
    <property type="term" value="P:telomere maintenance"/>
    <property type="evidence" value="ECO:0007669"/>
    <property type="project" value="InterPro"/>
</dbReference>
<reference evidence="4" key="2">
    <citation type="submission" date="2025-08" db="UniProtKB">
        <authorList>
            <consortium name="RefSeq"/>
        </authorList>
    </citation>
    <scope>IDENTIFICATION</scope>
    <source>
        <tissue evidence="4">Leaves</tissue>
    </source>
</reference>
<proteinExistence type="inferred from homology"/>
<name>A0A6P6V882_COFAR</name>
<keyword evidence="1" id="KW-0378">Hydrolase</keyword>
<dbReference type="EC" id="5.6.2.3" evidence="1"/>
<evidence type="ECO:0000313" key="3">
    <source>
        <dbReference type="Proteomes" id="UP001652660"/>
    </source>
</evidence>
<dbReference type="Pfam" id="PF05970">
    <property type="entry name" value="PIF1"/>
    <property type="match status" value="1"/>
</dbReference>
<dbReference type="OrthoDB" id="272985at2759"/>
<keyword evidence="1" id="KW-0547">Nucleotide-binding</keyword>
<dbReference type="GO" id="GO:0006310">
    <property type="term" value="P:DNA recombination"/>
    <property type="evidence" value="ECO:0007669"/>
    <property type="project" value="UniProtKB-KW"/>
</dbReference>
<comment type="similarity">
    <text evidence="1">Belongs to the helicase family.</text>
</comment>
<reference evidence="3" key="1">
    <citation type="journal article" date="2025" name="Foods">
        <title>Unveiling the Microbial Signatures of Arabica Coffee Cherries: Insights into Ripeness Specific Diversity, Functional Traits, and Implications for Quality and Safety.</title>
        <authorList>
            <consortium name="RefSeq"/>
            <person name="Tenea G.N."/>
            <person name="Cifuentes V."/>
            <person name="Reyes P."/>
            <person name="Cevallos-Vallejos M."/>
        </authorList>
    </citation>
    <scope>NUCLEOTIDE SEQUENCE [LARGE SCALE GENOMIC DNA]</scope>
</reference>
<dbReference type="Gene3D" id="3.40.50.300">
    <property type="entry name" value="P-loop containing nucleotide triphosphate hydrolases"/>
    <property type="match status" value="1"/>
</dbReference>
<comment type="cofactor">
    <cofactor evidence="1">
        <name>Mg(2+)</name>
        <dbReference type="ChEBI" id="CHEBI:18420"/>
    </cofactor>
</comment>
<keyword evidence="1" id="KW-0347">Helicase</keyword>
<dbReference type="SUPFAM" id="SSF52540">
    <property type="entry name" value="P-loop containing nucleoside triphosphate hydrolases"/>
    <property type="match status" value="2"/>
</dbReference>
<keyword evidence="1" id="KW-0234">DNA repair</keyword>
<protein>
    <recommendedName>
        <fullName evidence="1">ATP-dependent DNA helicase</fullName>
        <ecNumber evidence="1">5.6.2.3</ecNumber>
    </recommendedName>
</protein>
<evidence type="ECO:0000256" key="1">
    <source>
        <dbReference type="RuleBase" id="RU363044"/>
    </source>
</evidence>
<organism evidence="3 4">
    <name type="scientific">Coffea arabica</name>
    <name type="common">Arabian coffee</name>
    <dbReference type="NCBI Taxonomy" id="13443"/>
    <lineage>
        <taxon>Eukaryota</taxon>
        <taxon>Viridiplantae</taxon>
        <taxon>Streptophyta</taxon>
        <taxon>Embryophyta</taxon>
        <taxon>Tracheophyta</taxon>
        <taxon>Spermatophyta</taxon>
        <taxon>Magnoliopsida</taxon>
        <taxon>eudicotyledons</taxon>
        <taxon>Gunneridae</taxon>
        <taxon>Pentapetalae</taxon>
        <taxon>asterids</taxon>
        <taxon>lamiids</taxon>
        <taxon>Gentianales</taxon>
        <taxon>Rubiaceae</taxon>
        <taxon>Ixoroideae</taxon>
        <taxon>Gardenieae complex</taxon>
        <taxon>Bertiereae - Coffeeae clade</taxon>
        <taxon>Coffeeae</taxon>
        <taxon>Coffea</taxon>
    </lineage>
</organism>
<dbReference type="PANTHER" id="PTHR10492:SF94">
    <property type="entry name" value="ATP-DEPENDENT DNA HELICASE"/>
    <property type="match status" value="1"/>
</dbReference>
<dbReference type="AlphaFoldDB" id="A0A6P6V882"/>
<dbReference type="InterPro" id="IPR010285">
    <property type="entry name" value="DNA_helicase_pif1-like_DEAD"/>
</dbReference>
<evidence type="ECO:0000313" key="4">
    <source>
        <dbReference type="RefSeq" id="XP_027098906.2"/>
    </source>
</evidence>
<keyword evidence="1" id="KW-0233">DNA recombination</keyword>
<comment type="catalytic activity">
    <reaction evidence="1">
        <text>ATP + H2O = ADP + phosphate + H(+)</text>
        <dbReference type="Rhea" id="RHEA:13065"/>
        <dbReference type="ChEBI" id="CHEBI:15377"/>
        <dbReference type="ChEBI" id="CHEBI:15378"/>
        <dbReference type="ChEBI" id="CHEBI:30616"/>
        <dbReference type="ChEBI" id="CHEBI:43474"/>
        <dbReference type="ChEBI" id="CHEBI:456216"/>
        <dbReference type="EC" id="5.6.2.3"/>
    </reaction>
</comment>
<dbReference type="GO" id="GO:0043139">
    <property type="term" value="F:5'-3' DNA helicase activity"/>
    <property type="evidence" value="ECO:0007669"/>
    <property type="project" value="UniProtKB-EC"/>
</dbReference>
<accession>A0A6P6V882</accession>
<evidence type="ECO:0000259" key="2">
    <source>
        <dbReference type="Pfam" id="PF05970"/>
    </source>
</evidence>
<feature type="domain" description="DNA helicase Pif1-like DEAD-box helicase" evidence="2">
    <location>
        <begin position="114"/>
        <end position="314"/>
    </location>
</feature>
<keyword evidence="1" id="KW-0067">ATP-binding</keyword>
<gene>
    <name evidence="4" type="primary">LOC113718185</name>
</gene>
<dbReference type="GeneID" id="113718185"/>
<dbReference type="GO" id="GO:0005524">
    <property type="term" value="F:ATP binding"/>
    <property type="evidence" value="ECO:0007669"/>
    <property type="project" value="UniProtKB-KW"/>
</dbReference>
<keyword evidence="3" id="KW-1185">Reference proteome</keyword>